<dbReference type="PANTHER" id="PTHR12899:SF3">
    <property type="entry name" value="LARGE RIBOSOMAL SUBUNIT PROTEIN UL18M"/>
    <property type="match status" value="1"/>
</dbReference>
<dbReference type="InterPro" id="IPR004389">
    <property type="entry name" value="Ribosomal_uL18_bac-type"/>
</dbReference>
<keyword evidence="3" id="KW-0694">RNA-binding</keyword>
<reference evidence="6" key="1">
    <citation type="submission" date="2018-05" db="EMBL/GenBank/DDBJ databases">
        <authorList>
            <person name="Lanie J.A."/>
            <person name="Ng W.-L."/>
            <person name="Kazmierczak K.M."/>
            <person name="Andrzejewski T.M."/>
            <person name="Davidsen T.M."/>
            <person name="Wayne K.J."/>
            <person name="Tettelin H."/>
            <person name="Glass J.I."/>
            <person name="Rusch D."/>
            <person name="Podicherti R."/>
            <person name="Tsui H.-C.T."/>
            <person name="Winkler M.E."/>
        </authorList>
    </citation>
    <scope>NUCLEOTIDE SEQUENCE</scope>
</reference>
<comment type="similarity">
    <text evidence="1">Belongs to the universal ribosomal protein uL18 family.</text>
</comment>
<dbReference type="CDD" id="cd00432">
    <property type="entry name" value="Ribosomal_L18_L5e"/>
    <property type="match status" value="1"/>
</dbReference>
<dbReference type="GO" id="GO:0022625">
    <property type="term" value="C:cytosolic large ribosomal subunit"/>
    <property type="evidence" value="ECO:0007669"/>
    <property type="project" value="TreeGrafter"/>
</dbReference>
<evidence type="ECO:0000256" key="2">
    <source>
        <dbReference type="ARBA" id="ARBA00022730"/>
    </source>
</evidence>
<accession>A0A382ADL5</accession>
<keyword evidence="5" id="KW-0687">Ribonucleoprotein</keyword>
<sequence>MKRRRWRIRKKIVGTVERPRMSVRFTNKNIYVQFIDDDEGNTIASVSTRAKSANGLAANAAGAVEIGKLAGEAAKSAGIEAAVFDRSGAHFHGKVKALAEAAREAGLKL</sequence>
<dbReference type="AlphaFoldDB" id="A0A382ADL5"/>
<proteinExistence type="inferred from homology"/>
<dbReference type="HAMAP" id="MF_01337_B">
    <property type="entry name" value="Ribosomal_uL18_B"/>
    <property type="match status" value="1"/>
</dbReference>
<evidence type="ECO:0000256" key="5">
    <source>
        <dbReference type="ARBA" id="ARBA00023274"/>
    </source>
</evidence>
<dbReference type="InterPro" id="IPR057268">
    <property type="entry name" value="Ribosomal_L18"/>
</dbReference>
<dbReference type="GO" id="GO:0008097">
    <property type="term" value="F:5S rRNA binding"/>
    <property type="evidence" value="ECO:0007669"/>
    <property type="project" value="TreeGrafter"/>
</dbReference>
<dbReference type="Pfam" id="PF00861">
    <property type="entry name" value="Ribosomal_L18p"/>
    <property type="match status" value="1"/>
</dbReference>
<gene>
    <name evidence="6" type="ORF">METZ01_LOCUS152046</name>
</gene>
<protein>
    <recommendedName>
        <fullName evidence="7">50S ribosomal protein L18</fullName>
    </recommendedName>
</protein>
<dbReference type="InterPro" id="IPR005484">
    <property type="entry name" value="Ribosomal_uL18_bac/plant/anim"/>
</dbReference>
<evidence type="ECO:0000256" key="4">
    <source>
        <dbReference type="ARBA" id="ARBA00022980"/>
    </source>
</evidence>
<evidence type="ECO:0008006" key="7">
    <source>
        <dbReference type="Google" id="ProtNLM"/>
    </source>
</evidence>
<dbReference type="EMBL" id="UINC01024803">
    <property type="protein sequence ID" value="SVA99192.1"/>
    <property type="molecule type" value="Genomic_DNA"/>
</dbReference>
<evidence type="ECO:0000256" key="1">
    <source>
        <dbReference type="ARBA" id="ARBA00007116"/>
    </source>
</evidence>
<organism evidence="6">
    <name type="scientific">marine metagenome</name>
    <dbReference type="NCBI Taxonomy" id="408172"/>
    <lineage>
        <taxon>unclassified sequences</taxon>
        <taxon>metagenomes</taxon>
        <taxon>ecological metagenomes</taxon>
    </lineage>
</organism>
<evidence type="ECO:0000313" key="6">
    <source>
        <dbReference type="EMBL" id="SVA99192.1"/>
    </source>
</evidence>
<evidence type="ECO:0000256" key="3">
    <source>
        <dbReference type="ARBA" id="ARBA00022884"/>
    </source>
</evidence>
<dbReference type="Gene3D" id="3.30.420.100">
    <property type="match status" value="1"/>
</dbReference>
<keyword evidence="2" id="KW-0699">rRNA-binding</keyword>
<dbReference type="GO" id="GO:0003735">
    <property type="term" value="F:structural constituent of ribosome"/>
    <property type="evidence" value="ECO:0007669"/>
    <property type="project" value="InterPro"/>
</dbReference>
<dbReference type="GO" id="GO:0006412">
    <property type="term" value="P:translation"/>
    <property type="evidence" value="ECO:0007669"/>
    <property type="project" value="InterPro"/>
</dbReference>
<dbReference type="PANTHER" id="PTHR12899">
    <property type="entry name" value="39S RIBOSOMAL PROTEIN L18, MITOCHONDRIAL"/>
    <property type="match status" value="1"/>
</dbReference>
<dbReference type="NCBIfam" id="TIGR00060">
    <property type="entry name" value="L18_bact"/>
    <property type="match status" value="1"/>
</dbReference>
<name>A0A382ADL5_9ZZZZ</name>
<keyword evidence="4" id="KW-0689">Ribosomal protein</keyword>
<dbReference type="SUPFAM" id="SSF53137">
    <property type="entry name" value="Translational machinery components"/>
    <property type="match status" value="1"/>
</dbReference>